<comment type="function">
    <text evidence="8">The phosphoenolpyruvate-dependent sugar phosphotransferase system (sugar PTS), a major carbohydrate active transport system, catalyzes the phosphorylation of incoming sugar substrates concomitantly with their translocation across the cell membrane. The enzyme II UlaABC PTS system is involved in ascorbate transport.</text>
</comment>
<evidence type="ECO:0000256" key="3">
    <source>
        <dbReference type="ARBA" id="ARBA00022490"/>
    </source>
</evidence>
<dbReference type="Proteomes" id="UP001165124">
    <property type="component" value="Unassembled WGS sequence"/>
</dbReference>
<dbReference type="InterPro" id="IPR016152">
    <property type="entry name" value="PTrfase/Anion_transptr"/>
</dbReference>
<dbReference type="SUPFAM" id="SSF55804">
    <property type="entry name" value="Phoshotransferase/anion transport protein"/>
    <property type="match status" value="1"/>
</dbReference>
<organism evidence="12 13">
    <name type="scientific">Actinomadura rubrobrunea</name>
    <dbReference type="NCBI Taxonomy" id="115335"/>
    <lineage>
        <taxon>Bacteria</taxon>
        <taxon>Bacillati</taxon>
        <taxon>Actinomycetota</taxon>
        <taxon>Actinomycetes</taxon>
        <taxon>Streptosporangiales</taxon>
        <taxon>Thermomonosporaceae</taxon>
        <taxon>Actinomadura</taxon>
    </lineage>
</organism>
<comment type="caution">
    <text evidence="12">The sequence shown here is derived from an EMBL/GenBank/DDBJ whole genome shotgun (WGS) entry which is preliminary data.</text>
</comment>
<evidence type="ECO:0000256" key="7">
    <source>
        <dbReference type="ARBA" id="ARBA00022777"/>
    </source>
</evidence>
<sequence>MTANSQQIALLDALPETAVAVGVRAADWREAITASGDLLVASGATTDAYTAEMIDTVERLGPYIVLAPGLALAHSRPSPSVLRTGLSWAALAAPVPFGHEANDPVRLVIGLAAVDHDAHSGALAKLARMLADTDRMRALQDATSAAEVRRLISEYEGGLQ</sequence>
<evidence type="ECO:0000256" key="6">
    <source>
        <dbReference type="ARBA" id="ARBA00022683"/>
    </source>
</evidence>
<name>A0A9W6V068_9ACTN</name>
<keyword evidence="2" id="KW-0813">Transport</keyword>
<dbReference type="InterPro" id="IPR002178">
    <property type="entry name" value="PTS_EIIA_type-2_dom"/>
</dbReference>
<keyword evidence="7" id="KW-0418">Kinase</keyword>
<keyword evidence="3" id="KW-0963">Cytoplasm</keyword>
<dbReference type="Pfam" id="PF00359">
    <property type="entry name" value="PTS_EIIA_2"/>
    <property type="match status" value="1"/>
</dbReference>
<evidence type="ECO:0000256" key="8">
    <source>
        <dbReference type="ARBA" id="ARBA00037387"/>
    </source>
</evidence>
<dbReference type="Gene3D" id="3.40.930.10">
    <property type="entry name" value="Mannitol-specific EII, Chain A"/>
    <property type="match status" value="1"/>
</dbReference>
<evidence type="ECO:0000313" key="13">
    <source>
        <dbReference type="Proteomes" id="UP001165124"/>
    </source>
</evidence>
<dbReference type="PANTHER" id="PTHR36203">
    <property type="entry name" value="ASCORBATE-SPECIFIC PTS SYSTEM EIIA COMPONENT"/>
    <property type="match status" value="1"/>
</dbReference>
<evidence type="ECO:0000256" key="9">
    <source>
        <dbReference type="ARBA" id="ARBA00041175"/>
    </source>
</evidence>
<dbReference type="RefSeq" id="WP_067916669.1">
    <property type="nucleotide sequence ID" value="NZ_BSRZ01000025.1"/>
</dbReference>
<evidence type="ECO:0000256" key="1">
    <source>
        <dbReference type="ARBA" id="ARBA00004496"/>
    </source>
</evidence>
<evidence type="ECO:0000256" key="4">
    <source>
        <dbReference type="ARBA" id="ARBA00022553"/>
    </source>
</evidence>
<keyword evidence="13" id="KW-1185">Reference proteome</keyword>
<comment type="subcellular location">
    <subcellularLocation>
        <location evidence="1">Cytoplasm</location>
    </subcellularLocation>
</comment>
<dbReference type="GO" id="GO:0016301">
    <property type="term" value="F:kinase activity"/>
    <property type="evidence" value="ECO:0007669"/>
    <property type="project" value="UniProtKB-KW"/>
</dbReference>
<evidence type="ECO:0000256" key="5">
    <source>
        <dbReference type="ARBA" id="ARBA00022679"/>
    </source>
</evidence>
<dbReference type="AlphaFoldDB" id="A0A9W6V068"/>
<evidence type="ECO:0000259" key="11">
    <source>
        <dbReference type="PROSITE" id="PS51094"/>
    </source>
</evidence>
<reference evidence="12" key="1">
    <citation type="submission" date="2023-02" db="EMBL/GenBank/DDBJ databases">
        <title>Actinomadura rubrobrunea NBRC 14622.</title>
        <authorList>
            <person name="Ichikawa N."/>
            <person name="Sato H."/>
            <person name="Tonouchi N."/>
        </authorList>
    </citation>
    <scope>NUCLEOTIDE SEQUENCE</scope>
    <source>
        <strain evidence="12">NBRC 14622</strain>
    </source>
</reference>
<dbReference type="PANTHER" id="PTHR36203:SF1">
    <property type="entry name" value="ASCORBATE-SPECIFIC PTS SYSTEM EIIA COMPONENT"/>
    <property type="match status" value="1"/>
</dbReference>
<dbReference type="GO" id="GO:0009401">
    <property type="term" value="P:phosphoenolpyruvate-dependent sugar phosphotransferase system"/>
    <property type="evidence" value="ECO:0007669"/>
    <property type="project" value="UniProtKB-KW"/>
</dbReference>
<dbReference type="EMBL" id="BSRZ01000025">
    <property type="protein sequence ID" value="GLW67520.1"/>
    <property type="molecule type" value="Genomic_DNA"/>
</dbReference>
<feature type="domain" description="PTS EIIA type-2" evidence="11">
    <location>
        <begin position="12"/>
        <end position="155"/>
    </location>
</feature>
<keyword evidence="4" id="KW-0597">Phosphoprotein</keyword>
<dbReference type="InterPro" id="IPR051351">
    <property type="entry name" value="Ascorbate-PTS_EIIA_comp"/>
</dbReference>
<dbReference type="PROSITE" id="PS51094">
    <property type="entry name" value="PTS_EIIA_TYPE_2"/>
    <property type="match status" value="1"/>
</dbReference>
<evidence type="ECO:0000313" key="12">
    <source>
        <dbReference type="EMBL" id="GLW67520.1"/>
    </source>
</evidence>
<dbReference type="GO" id="GO:0005737">
    <property type="term" value="C:cytoplasm"/>
    <property type="evidence" value="ECO:0007669"/>
    <property type="project" value="UniProtKB-SubCell"/>
</dbReference>
<proteinExistence type="predicted"/>
<evidence type="ECO:0000256" key="10">
    <source>
        <dbReference type="ARBA" id="ARBA00042072"/>
    </source>
</evidence>
<keyword evidence="5" id="KW-0808">Transferase</keyword>
<evidence type="ECO:0000256" key="2">
    <source>
        <dbReference type="ARBA" id="ARBA00022448"/>
    </source>
</evidence>
<keyword evidence="6" id="KW-0598">Phosphotransferase system</keyword>
<gene>
    <name evidence="12" type="ORF">Arub01_57630</name>
</gene>
<accession>A0A9W6V068</accession>
<protein>
    <recommendedName>
        <fullName evidence="9">Ascorbate-specific PTS system EIIA component</fullName>
    </recommendedName>
    <alternativeName>
        <fullName evidence="10">Ascorbate-specific phosphotransferase enzyme IIA component</fullName>
    </alternativeName>
</protein>